<evidence type="ECO:0000313" key="2">
    <source>
        <dbReference type="EMBL" id="KAK9763515.1"/>
    </source>
</evidence>
<dbReference type="EMBL" id="JASJQH010000620">
    <property type="protein sequence ID" value="KAK9763515.1"/>
    <property type="molecule type" value="Genomic_DNA"/>
</dbReference>
<comment type="caution">
    <text evidence="2">The sequence shown here is derived from an EMBL/GenBank/DDBJ whole genome shotgun (WGS) entry which is preliminary data.</text>
</comment>
<proteinExistence type="predicted"/>
<feature type="region of interest" description="Disordered" evidence="1">
    <location>
        <begin position="31"/>
        <end position="60"/>
    </location>
</feature>
<dbReference type="Proteomes" id="UP001479436">
    <property type="component" value="Unassembled WGS sequence"/>
</dbReference>
<organism evidence="2 3">
    <name type="scientific">Basidiobolus ranarum</name>
    <dbReference type="NCBI Taxonomy" id="34480"/>
    <lineage>
        <taxon>Eukaryota</taxon>
        <taxon>Fungi</taxon>
        <taxon>Fungi incertae sedis</taxon>
        <taxon>Zoopagomycota</taxon>
        <taxon>Entomophthoromycotina</taxon>
        <taxon>Basidiobolomycetes</taxon>
        <taxon>Basidiobolales</taxon>
        <taxon>Basidiobolaceae</taxon>
        <taxon>Basidiobolus</taxon>
    </lineage>
</organism>
<evidence type="ECO:0000313" key="3">
    <source>
        <dbReference type="Proteomes" id="UP001479436"/>
    </source>
</evidence>
<name>A0ABR2WPR3_9FUNG</name>
<evidence type="ECO:0000256" key="1">
    <source>
        <dbReference type="SAM" id="MobiDB-lite"/>
    </source>
</evidence>
<accession>A0ABR2WPR3</accession>
<reference evidence="2 3" key="1">
    <citation type="submission" date="2023-04" db="EMBL/GenBank/DDBJ databases">
        <title>Genome of Basidiobolus ranarum AG-B5.</title>
        <authorList>
            <person name="Stajich J.E."/>
            <person name="Carter-House D."/>
            <person name="Gryganskyi A."/>
        </authorList>
    </citation>
    <scope>NUCLEOTIDE SEQUENCE [LARGE SCALE GENOMIC DNA]</scope>
    <source>
        <strain evidence="2 3">AG-B5</strain>
    </source>
</reference>
<feature type="compositionally biased region" description="Basic residues" evidence="1">
    <location>
        <begin position="49"/>
        <end position="60"/>
    </location>
</feature>
<sequence length="60" mass="6779">MSWTVAMDQSISVVRKVVESLLSATKYSDHQVQDTNSKKPAILVLKANRAPRRHNRSNSQ</sequence>
<gene>
    <name evidence="2" type="ORF">K7432_009726</name>
</gene>
<keyword evidence="3" id="KW-1185">Reference proteome</keyword>
<protein>
    <submittedName>
        <fullName evidence="2">Uncharacterized protein</fullName>
    </submittedName>
</protein>